<name>A0A1D3K7H8_PSEVE</name>
<reference evidence="3" key="1">
    <citation type="submission" date="2016-07" db="EMBL/GenBank/DDBJ databases">
        <authorList>
            <person name="Florea S."/>
            <person name="Webb J.S."/>
            <person name="Jaromczyk J."/>
            <person name="Schardl C.L."/>
        </authorList>
    </citation>
    <scope>NUCLEOTIDE SEQUENCE [LARGE SCALE GENOMIC DNA]</scope>
    <source>
        <strain evidence="3">1YdBTEX2</strain>
    </source>
</reference>
<dbReference type="EMBL" id="LT599584">
    <property type="protein sequence ID" value="SBW84293.1"/>
    <property type="molecule type" value="Genomic_DNA"/>
</dbReference>
<dbReference type="AlphaFoldDB" id="A0A1D3K7H8"/>
<evidence type="ECO:0000256" key="1">
    <source>
        <dbReference type="SAM" id="MobiDB-lite"/>
    </source>
</evidence>
<evidence type="ECO:0000313" key="2">
    <source>
        <dbReference type="EMBL" id="SBW84293.1"/>
    </source>
</evidence>
<organism evidence="2 3">
    <name type="scientific">Pseudomonas veronii 1YdBTEX2</name>
    <dbReference type="NCBI Taxonomy" id="1295141"/>
    <lineage>
        <taxon>Bacteria</taxon>
        <taxon>Pseudomonadati</taxon>
        <taxon>Pseudomonadota</taxon>
        <taxon>Gammaproteobacteria</taxon>
        <taxon>Pseudomonadales</taxon>
        <taxon>Pseudomonadaceae</taxon>
        <taxon>Pseudomonas</taxon>
    </lineage>
</organism>
<feature type="region of interest" description="Disordered" evidence="1">
    <location>
        <begin position="65"/>
        <end position="135"/>
    </location>
</feature>
<evidence type="ECO:0000313" key="3">
    <source>
        <dbReference type="Proteomes" id="UP000245431"/>
    </source>
</evidence>
<proteinExistence type="predicted"/>
<gene>
    <name evidence="2" type="ORF">PVE_R2G0264</name>
</gene>
<sequence length="135" mass="14480">MNALSNPIAGTQSLLDRSKSWLMTNPGLLELRRVLSAIVAKVSKGEIADDDDSRDTYDALTEHYVDSGGDLSDLPPFPEHPSSDGRESAPTPAGAAGLDYGNLYPEQVTTAPLSPEEKRSRLQALRSTLVRPGGF</sequence>
<accession>A0A1D3K7H8</accession>
<dbReference type="Proteomes" id="UP000245431">
    <property type="component" value="Chromosome PVE_r2"/>
</dbReference>
<protein>
    <submittedName>
        <fullName evidence="2">Uncharacterized protein</fullName>
    </submittedName>
</protein>